<reference evidence="1 2" key="1">
    <citation type="journal article" date="2013" name="Genome Announc.">
        <title>Genome Sequence of Naphthalene-Degrading Soil Bacterium Pseudomonas putida CSV86.</title>
        <authorList>
            <person name="Phale P.S."/>
            <person name="Paliwal V."/>
            <person name="Raju S.C."/>
            <person name="Modak A."/>
            <person name="Purohit H.J."/>
        </authorList>
    </citation>
    <scope>NUCLEOTIDE SEQUENCE [LARGE SCALE GENOMIC DNA]</scope>
    <source>
        <strain evidence="1 2">CSV86</strain>
    </source>
</reference>
<gene>
    <name evidence="1" type="ORF">CSV86_014835</name>
</gene>
<protein>
    <submittedName>
        <fullName evidence="1">Uncharacterized protein</fullName>
    </submittedName>
</protein>
<accession>L1M568</accession>
<sequence length="158" mass="17356">MSQVNQQVIAASELPALGQPLLGGVFAARYWLNGQERALILLSDEFEGPWGEYGVEIAGASSYSDGHANTLAMVEGGSEIAKKALELDAYIPSCLEGQLLMAAKADGLVTLREDRWHWLSSQYSAHDAFSMDVEDGWLDDYGKDIVRLVRPVRSRIIQ</sequence>
<comment type="caution">
    <text evidence="1">The sequence shown here is derived from an EMBL/GenBank/DDBJ whole genome shotgun (WGS) entry which is preliminary data.</text>
</comment>
<name>L1M568_9PSED</name>
<evidence type="ECO:0000313" key="1">
    <source>
        <dbReference type="EMBL" id="NNJ16402.1"/>
    </source>
</evidence>
<dbReference type="EMBL" id="AMWJ02000002">
    <property type="protein sequence ID" value="NNJ16402.1"/>
    <property type="molecule type" value="Genomic_DNA"/>
</dbReference>
<dbReference type="RefSeq" id="WP_009396401.1">
    <property type="nucleotide sequence ID" value="NZ_AMWJ02000002.1"/>
</dbReference>
<dbReference type="Proteomes" id="UP000010448">
    <property type="component" value="Unassembled WGS sequence"/>
</dbReference>
<proteinExistence type="predicted"/>
<keyword evidence="2" id="KW-1185">Reference proteome</keyword>
<dbReference type="OrthoDB" id="6845395at2"/>
<dbReference type="AlphaFoldDB" id="L1M568"/>
<organism evidence="1 2">
    <name type="scientific">Pseudomonas bharatica CSV86</name>
    <dbReference type="NCBI Taxonomy" id="1005395"/>
    <lineage>
        <taxon>Bacteria</taxon>
        <taxon>Pseudomonadati</taxon>
        <taxon>Pseudomonadota</taxon>
        <taxon>Gammaproteobacteria</taxon>
        <taxon>Pseudomonadales</taxon>
        <taxon>Pseudomonadaceae</taxon>
        <taxon>Pseudomonas</taxon>
        <taxon>Pseudomonas bharatica</taxon>
    </lineage>
</organism>
<evidence type="ECO:0000313" key="2">
    <source>
        <dbReference type="Proteomes" id="UP000010448"/>
    </source>
</evidence>